<dbReference type="AlphaFoldDB" id="A0A516Q4I8"/>
<dbReference type="OrthoDB" id="7857679at2"/>
<gene>
    <name evidence="3" type="ORF">FOE78_22840</name>
</gene>
<keyword evidence="3" id="KW-0808">Transferase</keyword>
<feature type="transmembrane region" description="Helical" evidence="2">
    <location>
        <begin position="273"/>
        <end position="295"/>
    </location>
</feature>
<dbReference type="GO" id="GO:0008654">
    <property type="term" value="P:phospholipid biosynthetic process"/>
    <property type="evidence" value="ECO:0007669"/>
    <property type="project" value="InterPro"/>
</dbReference>
<sequence length="308" mass="33305">MLSAMSEHPHPPGSGEPGTVRSNHPTMAELRAVAQPPTVLGRRNSEHWAGALYLRKGSIYITRLLLPTGISANAVTWWIAIIGLLAAAVLIFPGWWPFLACAVLIQFSIMIDCTDGEIARWRDQRSAAGVYIDRICHYVTEMALPIGFGIHLDGGLSQLGGWTLIGMATSVLVLLKKAFGDLVHVARAYQGYPKLSEDAEIAAPRSGGLRSLRSLLRFFPFFRAFGAIEYSLILLVIATADLVLRLVGVEWFIPNGPGAHAYSDPPPSLGAEFLLQIWAVVGLPLAFLTAAGYLISILASSRLNPPAE</sequence>
<dbReference type="KEGG" id="mik:FOE78_22840"/>
<dbReference type="Pfam" id="PF01066">
    <property type="entry name" value="CDP-OH_P_transf"/>
    <property type="match status" value="1"/>
</dbReference>
<organism evidence="3 4">
    <name type="scientific">Microlunatus elymi</name>
    <dbReference type="NCBI Taxonomy" id="2596828"/>
    <lineage>
        <taxon>Bacteria</taxon>
        <taxon>Bacillati</taxon>
        <taxon>Actinomycetota</taxon>
        <taxon>Actinomycetes</taxon>
        <taxon>Propionibacteriales</taxon>
        <taxon>Propionibacteriaceae</taxon>
        <taxon>Microlunatus</taxon>
    </lineage>
</organism>
<keyword evidence="2" id="KW-0472">Membrane</keyword>
<dbReference type="GO" id="GO:0016020">
    <property type="term" value="C:membrane"/>
    <property type="evidence" value="ECO:0007669"/>
    <property type="project" value="InterPro"/>
</dbReference>
<dbReference type="InterPro" id="IPR000462">
    <property type="entry name" value="CDP-OH_P_trans"/>
</dbReference>
<feature type="transmembrane region" description="Helical" evidence="2">
    <location>
        <begin position="232"/>
        <end position="253"/>
    </location>
</feature>
<feature type="transmembrane region" description="Helical" evidence="2">
    <location>
        <begin position="64"/>
        <end position="89"/>
    </location>
</feature>
<feature type="region of interest" description="Disordered" evidence="1">
    <location>
        <begin position="1"/>
        <end position="22"/>
    </location>
</feature>
<evidence type="ECO:0000313" key="3">
    <source>
        <dbReference type="EMBL" id="QDP98360.1"/>
    </source>
</evidence>
<dbReference type="Gene3D" id="1.20.120.1760">
    <property type="match status" value="1"/>
</dbReference>
<protein>
    <submittedName>
        <fullName evidence="3">CDP-alcohol phosphatidyltransferase family protein</fullName>
    </submittedName>
</protein>
<evidence type="ECO:0000313" key="4">
    <source>
        <dbReference type="Proteomes" id="UP000319263"/>
    </source>
</evidence>
<dbReference type="GO" id="GO:0016780">
    <property type="term" value="F:phosphotransferase activity, for other substituted phosphate groups"/>
    <property type="evidence" value="ECO:0007669"/>
    <property type="project" value="InterPro"/>
</dbReference>
<keyword evidence="4" id="KW-1185">Reference proteome</keyword>
<name>A0A516Q4I8_9ACTN</name>
<accession>A0A516Q4I8</accession>
<keyword evidence="2" id="KW-0812">Transmembrane</keyword>
<keyword evidence="2" id="KW-1133">Transmembrane helix</keyword>
<dbReference type="Proteomes" id="UP000319263">
    <property type="component" value="Chromosome"/>
</dbReference>
<dbReference type="EMBL" id="CP041692">
    <property type="protein sequence ID" value="QDP98360.1"/>
    <property type="molecule type" value="Genomic_DNA"/>
</dbReference>
<evidence type="ECO:0000256" key="1">
    <source>
        <dbReference type="SAM" id="MobiDB-lite"/>
    </source>
</evidence>
<dbReference type="InterPro" id="IPR043130">
    <property type="entry name" value="CDP-OH_PTrfase_TM_dom"/>
</dbReference>
<evidence type="ECO:0000256" key="2">
    <source>
        <dbReference type="SAM" id="Phobius"/>
    </source>
</evidence>
<reference evidence="3 4" key="1">
    <citation type="submission" date="2019-07" db="EMBL/GenBank/DDBJ databases">
        <title>Microlunatus dokdonensis sp. nov. isolated from the rhizospheric soil of the wild plant Elymus tsukushiensis.</title>
        <authorList>
            <person name="Ghim S.-Y."/>
            <person name="Hwang Y.-J."/>
            <person name="Son J.-S."/>
            <person name="Shin J.-H."/>
        </authorList>
    </citation>
    <scope>NUCLEOTIDE SEQUENCE [LARGE SCALE GENOMIC DNA]</scope>
    <source>
        <strain evidence="3 4">KUDC0627</strain>
    </source>
</reference>
<proteinExistence type="predicted"/>